<protein>
    <submittedName>
        <fullName evidence="11">HAMP domain-containing protein</fullName>
    </submittedName>
</protein>
<feature type="transmembrane region" description="Helical" evidence="9">
    <location>
        <begin position="304"/>
        <end position="326"/>
    </location>
</feature>
<proteinExistence type="predicted"/>
<dbReference type="Gene3D" id="3.30.450.20">
    <property type="entry name" value="PAS domain"/>
    <property type="match status" value="1"/>
</dbReference>
<keyword evidence="5 9" id="KW-0812">Transmembrane</keyword>
<dbReference type="PROSITE" id="PS50885">
    <property type="entry name" value="HAMP"/>
    <property type="match status" value="1"/>
</dbReference>
<keyword evidence="6" id="KW-0418">Kinase</keyword>
<dbReference type="InterPro" id="IPR050640">
    <property type="entry name" value="Bact_2-comp_sensor_kinase"/>
</dbReference>
<evidence type="ECO:0000313" key="12">
    <source>
        <dbReference type="Proteomes" id="UP000339690"/>
    </source>
</evidence>
<evidence type="ECO:0000256" key="7">
    <source>
        <dbReference type="ARBA" id="ARBA00022989"/>
    </source>
</evidence>
<evidence type="ECO:0000256" key="8">
    <source>
        <dbReference type="ARBA" id="ARBA00023136"/>
    </source>
</evidence>
<dbReference type="Gene3D" id="1.10.8.500">
    <property type="entry name" value="HAMP domain in histidine kinase"/>
    <property type="match status" value="1"/>
</dbReference>
<dbReference type="SMART" id="SM00304">
    <property type="entry name" value="HAMP"/>
    <property type="match status" value="1"/>
</dbReference>
<evidence type="ECO:0000256" key="3">
    <source>
        <dbReference type="ARBA" id="ARBA00022553"/>
    </source>
</evidence>
<reference evidence="11 12" key="1">
    <citation type="submission" date="2019-11" db="EMBL/GenBank/DDBJ databases">
        <title>Gracilibacillus salitolerans sp. nov., a moderate halophile isolated from a saline soil in northwest China.</title>
        <authorList>
            <person name="Gan L."/>
        </authorList>
    </citation>
    <scope>NUCLEOTIDE SEQUENCE [LARGE SCALE GENOMIC DNA]</scope>
    <source>
        <strain evidence="11 12">SCU50</strain>
    </source>
</reference>
<dbReference type="EMBL" id="CP045915">
    <property type="protein sequence ID" value="QGH35528.1"/>
    <property type="molecule type" value="Genomic_DNA"/>
</dbReference>
<dbReference type="PANTHER" id="PTHR34220">
    <property type="entry name" value="SENSOR HISTIDINE KINASE YPDA"/>
    <property type="match status" value="1"/>
</dbReference>
<feature type="transmembrane region" description="Helical" evidence="9">
    <location>
        <begin position="20"/>
        <end position="39"/>
    </location>
</feature>
<evidence type="ECO:0000256" key="2">
    <source>
        <dbReference type="ARBA" id="ARBA00022475"/>
    </source>
</evidence>
<evidence type="ECO:0000259" key="10">
    <source>
        <dbReference type="PROSITE" id="PS50885"/>
    </source>
</evidence>
<feature type="domain" description="HAMP" evidence="10">
    <location>
        <begin position="323"/>
        <end position="375"/>
    </location>
</feature>
<dbReference type="CDD" id="cd06225">
    <property type="entry name" value="HAMP"/>
    <property type="match status" value="1"/>
</dbReference>
<evidence type="ECO:0000256" key="1">
    <source>
        <dbReference type="ARBA" id="ARBA00004651"/>
    </source>
</evidence>
<dbReference type="Pfam" id="PF06580">
    <property type="entry name" value="His_kinase"/>
    <property type="match status" value="1"/>
</dbReference>
<dbReference type="InterPro" id="IPR003660">
    <property type="entry name" value="HAMP_dom"/>
</dbReference>
<keyword evidence="7 9" id="KW-1133">Transmembrane helix</keyword>
<sequence>MWINMIFNYFRNRKLMAKLMITYILVTVIPVSVLGYIAYKQYTMSIENQVGEYIPKLLEQANTNINNQLNDYKALPDALYNSSQVIEVLRKDAYQNNSALFRDEFLVNGTLSRMYMTSGNPDILGVFILSKNRLFQSAKQTQVNIDIENFPSFLGESIDLNGGTEFILPNQVDLEFEGDSPFLFMMRELRDYENQENLGTMFIAIRLSFIEQAMQGLTRDRSPSIWLTDQDGRFIYHSDPNMIGEIDSQFQHYPKVNGSFRTTDWMNNDLISTYKFPSMNWYSFHRIPLRELMKETNVVRNGTIIAFIIIVVLSSVISVLLAWNVSNPIKKLTSLMKRVEKGDFTVDLPMDKKDEVGMLANSFNSMIQEIEYLIRENYQIELKQKDAELYALQSQINPHFMYNTLETIAYAVEEDEKEEVIKMVTLLGRMLRYSLNNKEKLVPISLDVSHTKDYLTIQRFRFEERINFSITINVDQERYLIPKFILQPVIENAIKYGLDRSRRINIDVRIIKNKDDNLLIEIADDGPGMEESMLKKIQITLSQNPMIRDSQYGLLNVHTRIKMMYGEQYGLNIDSKAGYGTVVYLLLPLEDNLERKGVS</sequence>
<evidence type="ECO:0000256" key="5">
    <source>
        <dbReference type="ARBA" id="ARBA00022692"/>
    </source>
</evidence>
<dbReference type="InterPro" id="IPR010559">
    <property type="entry name" value="Sig_transdc_His_kin_internal"/>
</dbReference>
<dbReference type="GO" id="GO:0005886">
    <property type="term" value="C:plasma membrane"/>
    <property type="evidence" value="ECO:0007669"/>
    <property type="project" value="UniProtKB-SubCell"/>
</dbReference>
<keyword evidence="2" id="KW-1003">Cell membrane</keyword>
<keyword evidence="12" id="KW-1185">Reference proteome</keyword>
<dbReference type="Pfam" id="PF02518">
    <property type="entry name" value="HATPase_c"/>
    <property type="match status" value="1"/>
</dbReference>
<keyword evidence="8 9" id="KW-0472">Membrane</keyword>
<dbReference type="GO" id="GO:0000155">
    <property type="term" value="F:phosphorelay sensor kinase activity"/>
    <property type="evidence" value="ECO:0007669"/>
    <property type="project" value="InterPro"/>
</dbReference>
<keyword evidence="3" id="KW-0597">Phosphoprotein</keyword>
<dbReference type="InterPro" id="IPR033479">
    <property type="entry name" value="dCache_1"/>
</dbReference>
<dbReference type="InterPro" id="IPR036890">
    <property type="entry name" value="HATPase_C_sf"/>
</dbReference>
<dbReference type="Pfam" id="PF02743">
    <property type="entry name" value="dCache_1"/>
    <property type="match status" value="1"/>
</dbReference>
<dbReference type="CDD" id="cd18774">
    <property type="entry name" value="PDC2_HK_sensor"/>
    <property type="match status" value="1"/>
</dbReference>
<keyword evidence="4" id="KW-0808">Transferase</keyword>
<accession>A0A5Q2TRX3</accession>
<evidence type="ECO:0000256" key="9">
    <source>
        <dbReference type="SAM" id="Phobius"/>
    </source>
</evidence>
<dbReference type="Pfam" id="PF00672">
    <property type="entry name" value="HAMP"/>
    <property type="match status" value="1"/>
</dbReference>
<dbReference type="SMART" id="SM00387">
    <property type="entry name" value="HATPase_c"/>
    <property type="match status" value="1"/>
</dbReference>
<evidence type="ECO:0000256" key="4">
    <source>
        <dbReference type="ARBA" id="ARBA00022679"/>
    </source>
</evidence>
<dbReference type="PANTHER" id="PTHR34220:SF7">
    <property type="entry name" value="SENSOR HISTIDINE KINASE YPDA"/>
    <property type="match status" value="1"/>
</dbReference>
<evidence type="ECO:0000256" key="6">
    <source>
        <dbReference type="ARBA" id="ARBA00022777"/>
    </source>
</evidence>
<dbReference type="AlphaFoldDB" id="A0A5Q2TRX3"/>
<organism evidence="11 12">
    <name type="scientific">Gracilibacillus salitolerans</name>
    <dbReference type="NCBI Taxonomy" id="2663022"/>
    <lineage>
        <taxon>Bacteria</taxon>
        <taxon>Bacillati</taxon>
        <taxon>Bacillota</taxon>
        <taxon>Bacilli</taxon>
        <taxon>Bacillales</taxon>
        <taxon>Bacillaceae</taxon>
        <taxon>Gracilibacillus</taxon>
    </lineage>
</organism>
<dbReference type="SUPFAM" id="SSF158472">
    <property type="entry name" value="HAMP domain-like"/>
    <property type="match status" value="1"/>
</dbReference>
<dbReference type="Gene3D" id="3.30.565.10">
    <property type="entry name" value="Histidine kinase-like ATPase, C-terminal domain"/>
    <property type="match status" value="1"/>
</dbReference>
<dbReference type="Proteomes" id="UP000339690">
    <property type="component" value="Chromosome"/>
</dbReference>
<comment type="subcellular location">
    <subcellularLocation>
        <location evidence="1">Cell membrane</location>
        <topology evidence="1">Multi-pass membrane protein</topology>
    </subcellularLocation>
</comment>
<dbReference type="SUPFAM" id="SSF55874">
    <property type="entry name" value="ATPase domain of HSP90 chaperone/DNA topoisomerase II/histidine kinase"/>
    <property type="match status" value="1"/>
</dbReference>
<evidence type="ECO:0000313" key="11">
    <source>
        <dbReference type="EMBL" id="QGH35528.1"/>
    </source>
</evidence>
<dbReference type="InterPro" id="IPR003594">
    <property type="entry name" value="HATPase_dom"/>
</dbReference>
<gene>
    <name evidence="11" type="ORF">GI584_16375</name>
</gene>
<dbReference type="KEGG" id="grc:GI584_16375"/>
<name>A0A5Q2TRX3_9BACI</name>